<comment type="caution">
    <text evidence="1">The sequence shown here is derived from an EMBL/GenBank/DDBJ whole genome shotgun (WGS) entry which is preliminary data.</text>
</comment>
<protein>
    <submittedName>
        <fullName evidence="1">Uncharacterized protein</fullName>
    </submittedName>
</protein>
<evidence type="ECO:0000313" key="1">
    <source>
        <dbReference type="EMBL" id="KAI4366951.1"/>
    </source>
</evidence>
<reference evidence="2" key="1">
    <citation type="journal article" date="2023" name="Front. Plant Sci.">
        <title>Chromosomal-level genome assembly of Melastoma candidum provides insights into trichome evolution.</title>
        <authorList>
            <person name="Zhong Y."/>
            <person name="Wu W."/>
            <person name="Sun C."/>
            <person name="Zou P."/>
            <person name="Liu Y."/>
            <person name="Dai S."/>
            <person name="Zhou R."/>
        </authorList>
    </citation>
    <scope>NUCLEOTIDE SEQUENCE [LARGE SCALE GENOMIC DNA]</scope>
</reference>
<dbReference type="EMBL" id="CM042885">
    <property type="protein sequence ID" value="KAI4366951.1"/>
    <property type="molecule type" value="Genomic_DNA"/>
</dbReference>
<gene>
    <name evidence="1" type="ORF">MLD38_022748</name>
</gene>
<keyword evidence="2" id="KW-1185">Reference proteome</keyword>
<organism evidence="1 2">
    <name type="scientific">Melastoma candidum</name>
    <dbReference type="NCBI Taxonomy" id="119954"/>
    <lineage>
        <taxon>Eukaryota</taxon>
        <taxon>Viridiplantae</taxon>
        <taxon>Streptophyta</taxon>
        <taxon>Embryophyta</taxon>
        <taxon>Tracheophyta</taxon>
        <taxon>Spermatophyta</taxon>
        <taxon>Magnoliopsida</taxon>
        <taxon>eudicotyledons</taxon>
        <taxon>Gunneridae</taxon>
        <taxon>Pentapetalae</taxon>
        <taxon>rosids</taxon>
        <taxon>malvids</taxon>
        <taxon>Myrtales</taxon>
        <taxon>Melastomataceae</taxon>
        <taxon>Melastomatoideae</taxon>
        <taxon>Melastomateae</taxon>
        <taxon>Melastoma</taxon>
    </lineage>
</organism>
<name>A0ACB9QKV9_9MYRT</name>
<sequence>MSDAEILDEEPAPLPGKRKSDAHEVNPPCKTLKTQPLTTDEGEIHVNGMDGDDPERKEENGGVKVESLPENGKDEEEEEDVRASAENEDGEDEDDDEDFDEKKERTEGSEEVVDRKGKGKMAEGERDVKGKGKSVISWDDYEFDSDISLDCEDDDSDSDDSDSDDTELLEMGSDGDLSDDPLAEVDLENILPSRTRHGAAGTRGVFIRGGDRKDAGDGDVDHGRNGDDKVDHTGDGNDDRTGDGDNKGL</sequence>
<dbReference type="Proteomes" id="UP001057402">
    <property type="component" value="Chromosome 6"/>
</dbReference>
<evidence type="ECO:0000313" key="2">
    <source>
        <dbReference type="Proteomes" id="UP001057402"/>
    </source>
</evidence>
<accession>A0ACB9QKV9</accession>
<proteinExistence type="predicted"/>